<name>W7DWW5_9PROT</name>
<comment type="caution">
    <text evidence="2">The sequence shown here is derived from an EMBL/GenBank/DDBJ whole genome shotgun (WGS) entry which is preliminary data.</text>
</comment>
<keyword evidence="1" id="KW-1133">Transmembrane helix</keyword>
<reference evidence="2 3" key="1">
    <citation type="journal article" date="2014" name="Genome Announc.">
        <title>Draft Genome Sequence of Commensalibacter papalotli MX01, a Symbiont Identified from the Guts of Overwintering Monarch Butterflies.</title>
        <authorList>
            <person name="Servin-Garciduenas L.E."/>
            <person name="Sanchez-Quinto A."/>
            <person name="Martinez-Romero E."/>
        </authorList>
    </citation>
    <scope>NUCLEOTIDE SEQUENCE [LARGE SCALE GENOMIC DNA]</scope>
    <source>
        <strain evidence="3">MX-MONARCH01</strain>
    </source>
</reference>
<feature type="transmembrane region" description="Helical" evidence="1">
    <location>
        <begin position="30"/>
        <end position="46"/>
    </location>
</feature>
<protein>
    <submittedName>
        <fullName evidence="2">Uncharacterized protein</fullName>
    </submittedName>
</protein>
<dbReference type="OrthoDB" id="9951596at2"/>
<dbReference type="AlphaFoldDB" id="W7DWW5"/>
<evidence type="ECO:0000313" key="3">
    <source>
        <dbReference type="Proteomes" id="UP000019250"/>
    </source>
</evidence>
<keyword evidence="3" id="KW-1185">Reference proteome</keyword>
<evidence type="ECO:0000256" key="1">
    <source>
        <dbReference type="SAM" id="Phobius"/>
    </source>
</evidence>
<sequence>MIFIIIIMSLIVILPSIFIFFVIRNKFRNLDIFLSASFFILCIYYGSSNDFFIFFFGLFILICLLFVSVAIIFNHFKENKSVRNLIISVFLIICAPVAAITSSKLYPYSIFYQWVLFHPMQFEEAKGQEGFLYEIDSWGFAGMDSSLMLASSQSYNLSVSDDLKLWKMKNKIVCDVSRVYKVYPNLYTIFPYTNAECYKKDDIYK</sequence>
<feature type="transmembrane region" description="Helical" evidence="1">
    <location>
        <begin position="6"/>
        <end position="23"/>
    </location>
</feature>
<evidence type="ECO:0000313" key="2">
    <source>
        <dbReference type="EMBL" id="EUK18673.1"/>
    </source>
</evidence>
<feature type="transmembrane region" description="Helical" evidence="1">
    <location>
        <begin position="85"/>
        <end position="106"/>
    </location>
</feature>
<accession>W7DWW5</accession>
<organism evidence="2 3">
    <name type="scientific">Commensalibacter papalotli</name>
    <name type="common">ex Servin-Garciduenas et al. 2014</name>
    <dbReference type="NCBI Taxonomy" id="1208583"/>
    <lineage>
        <taxon>Bacteria</taxon>
        <taxon>Pseudomonadati</taxon>
        <taxon>Pseudomonadota</taxon>
        <taxon>Alphaproteobacteria</taxon>
        <taxon>Acetobacterales</taxon>
        <taxon>Acetobacteraceae</taxon>
    </lineage>
</organism>
<dbReference type="RefSeq" id="WP_034336818.1">
    <property type="nucleotide sequence ID" value="NZ_ATSX01000001.1"/>
</dbReference>
<dbReference type="Proteomes" id="UP000019250">
    <property type="component" value="Unassembled WGS sequence"/>
</dbReference>
<keyword evidence="1" id="KW-0472">Membrane</keyword>
<gene>
    <name evidence="2" type="ORF">COMX_02955</name>
</gene>
<proteinExistence type="predicted"/>
<keyword evidence="1" id="KW-0812">Transmembrane</keyword>
<feature type="transmembrane region" description="Helical" evidence="1">
    <location>
        <begin position="52"/>
        <end position="73"/>
    </location>
</feature>
<dbReference type="EMBL" id="ATSX01000001">
    <property type="protein sequence ID" value="EUK18673.1"/>
    <property type="molecule type" value="Genomic_DNA"/>
</dbReference>